<dbReference type="EMBL" id="GBXM01003492">
    <property type="protein sequence ID" value="JAI05086.1"/>
    <property type="molecule type" value="Transcribed_RNA"/>
</dbReference>
<sequence length="59" mass="6368">MTLLPKSQLTGAHRLLLGHTVIYRAELMTQRHGPRTGSEEQSTAGRPTGGLRVKVAQGC</sequence>
<proteinExistence type="predicted"/>
<reference evidence="2" key="1">
    <citation type="submission" date="2014-11" db="EMBL/GenBank/DDBJ databases">
        <authorList>
            <person name="Amaro Gonzalez C."/>
        </authorList>
    </citation>
    <scope>NUCLEOTIDE SEQUENCE</scope>
</reference>
<accession>A0A0E9XT98</accession>
<evidence type="ECO:0000313" key="2">
    <source>
        <dbReference type="EMBL" id="JAI05086.1"/>
    </source>
</evidence>
<dbReference type="AlphaFoldDB" id="A0A0E9XT98"/>
<name>A0A0E9XT98_ANGAN</name>
<evidence type="ECO:0000256" key="1">
    <source>
        <dbReference type="SAM" id="MobiDB-lite"/>
    </source>
</evidence>
<protein>
    <submittedName>
        <fullName evidence="2">Uncharacterized protein</fullName>
    </submittedName>
</protein>
<feature type="region of interest" description="Disordered" evidence="1">
    <location>
        <begin position="29"/>
        <end position="59"/>
    </location>
</feature>
<organism evidence="2">
    <name type="scientific">Anguilla anguilla</name>
    <name type="common">European freshwater eel</name>
    <name type="synonym">Muraena anguilla</name>
    <dbReference type="NCBI Taxonomy" id="7936"/>
    <lineage>
        <taxon>Eukaryota</taxon>
        <taxon>Metazoa</taxon>
        <taxon>Chordata</taxon>
        <taxon>Craniata</taxon>
        <taxon>Vertebrata</taxon>
        <taxon>Euteleostomi</taxon>
        <taxon>Actinopterygii</taxon>
        <taxon>Neopterygii</taxon>
        <taxon>Teleostei</taxon>
        <taxon>Anguilliformes</taxon>
        <taxon>Anguillidae</taxon>
        <taxon>Anguilla</taxon>
    </lineage>
</organism>
<reference evidence="2" key="2">
    <citation type="journal article" date="2015" name="Fish Shellfish Immunol.">
        <title>Early steps in the European eel (Anguilla anguilla)-Vibrio vulnificus interaction in the gills: Role of the RtxA13 toxin.</title>
        <authorList>
            <person name="Callol A."/>
            <person name="Pajuelo D."/>
            <person name="Ebbesson L."/>
            <person name="Teles M."/>
            <person name="MacKenzie S."/>
            <person name="Amaro C."/>
        </authorList>
    </citation>
    <scope>NUCLEOTIDE SEQUENCE</scope>
</reference>